<evidence type="ECO:0000313" key="4">
    <source>
        <dbReference type="Proteomes" id="UP001597287"/>
    </source>
</evidence>
<evidence type="ECO:0000256" key="1">
    <source>
        <dbReference type="SAM" id="MobiDB-lite"/>
    </source>
</evidence>
<dbReference type="PANTHER" id="PTHR32305:SF15">
    <property type="entry name" value="PROTEIN RHSA-RELATED"/>
    <property type="match status" value="1"/>
</dbReference>
<accession>A0ABW5ENY5</accession>
<feature type="region of interest" description="Disordered" evidence="1">
    <location>
        <begin position="41"/>
        <end position="63"/>
    </location>
</feature>
<feature type="domain" description="RHS protein conserved region" evidence="2">
    <location>
        <begin position="7"/>
        <end position="29"/>
    </location>
</feature>
<dbReference type="InterPro" id="IPR001826">
    <property type="entry name" value="RHS"/>
</dbReference>
<dbReference type="NCBIfam" id="TIGR03696">
    <property type="entry name" value="Rhs_assc_core"/>
    <property type="match status" value="1"/>
</dbReference>
<dbReference type="Proteomes" id="UP001597287">
    <property type="component" value="Unassembled WGS sequence"/>
</dbReference>
<comment type="caution">
    <text evidence="3">The sequence shown here is derived from an EMBL/GenBank/DDBJ whole genome shotgun (WGS) entry which is preliminary data.</text>
</comment>
<dbReference type="RefSeq" id="WP_380110382.1">
    <property type="nucleotide sequence ID" value="NZ_JBHSIH010000001.1"/>
</dbReference>
<dbReference type="Pfam" id="PF03527">
    <property type="entry name" value="RHS"/>
    <property type="match status" value="1"/>
</dbReference>
<feature type="compositionally biased region" description="Pro residues" evidence="1">
    <location>
        <begin position="54"/>
        <end position="63"/>
    </location>
</feature>
<evidence type="ECO:0000259" key="2">
    <source>
        <dbReference type="Pfam" id="PF03527"/>
    </source>
</evidence>
<proteinExistence type="predicted"/>
<protein>
    <submittedName>
        <fullName evidence="3">RHS repeat domain-containing protein</fullName>
    </submittedName>
</protein>
<dbReference type="InterPro" id="IPR022385">
    <property type="entry name" value="Rhs_assc_core"/>
</dbReference>
<dbReference type="InterPro" id="IPR050708">
    <property type="entry name" value="T6SS_VgrG/RHS"/>
</dbReference>
<sequence>MQWNRSPLELTDEQGQVAWAADCKVWGEAVMRSVLRTGTDDRPVSARAWGSKPVAPPPPPPIEQPFRLQGQQLGEETGLHYNRLRYYDPVVGRFVSQDAIGIQRGQNVYADSRSEVISLAKRCACGAPMEHPAHPNKKQAVQKVVYHMFIRIIMKKP</sequence>
<dbReference type="PRINTS" id="PR00394">
    <property type="entry name" value="RHSPROTEIN"/>
</dbReference>
<gene>
    <name evidence="3" type="ORF">ACFSPV_02775</name>
</gene>
<keyword evidence="4" id="KW-1185">Reference proteome</keyword>
<evidence type="ECO:0000313" key="3">
    <source>
        <dbReference type="EMBL" id="MFD2317618.1"/>
    </source>
</evidence>
<dbReference type="Gene3D" id="2.180.10.10">
    <property type="entry name" value="RHS repeat-associated core"/>
    <property type="match status" value="1"/>
</dbReference>
<organism evidence="3 4">
    <name type="scientific">Delftia deserti</name>
    <dbReference type="NCBI Taxonomy" id="1651218"/>
    <lineage>
        <taxon>Bacteria</taxon>
        <taxon>Pseudomonadati</taxon>
        <taxon>Pseudomonadota</taxon>
        <taxon>Betaproteobacteria</taxon>
        <taxon>Burkholderiales</taxon>
        <taxon>Comamonadaceae</taxon>
        <taxon>Delftia</taxon>
    </lineage>
</organism>
<name>A0ABW5ENY5_9BURK</name>
<reference evidence="4" key="1">
    <citation type="journal article" date="2019" name="Int. J. Syst. Evol. Microbiol.">
        <title>The Global Catalogue of Microorganisms (GCM) 10K type strain sequencing project: providing services to taxonomists for standard genome sequencing and annotation.</title>
        <authorList>
            <consortium name="The Broad Institute Genomics Platform"/>
            <consortium name="The Broad Institute Genome Sequencing Center for Infectious Disease"/>
            <person name="Wu L."/>
            <person name="Ma J."/>
        </authorList>
    </citation>
    <scope>NUCLEOTIDE SEQUENCE [LARGE SCALE GENOMIC DNA]</scope>
    <source>
        <strain evidence="4">CCUG 62793</strain>
    </source>
</reference>
<dbReference type="PANTHER" id="PTHR32305">
    <property type="match status" value="1"/>
</dbReference>
<dbReference type="EMBL" id="JBHUIG010000003">
    <property type="protein sequence ID" value="MFD2317618.1"/>
    <property type="molecule type" value="Genomic_DNA"/>
</dbReference>